<protein>
    <recommendedName>
        <fullName evidence="5">Hyaluronan-mediated motility receptor C-terminal domain-containing protein</fullName>
    </recommendedName>
</protein>
<feature type="coiled-coil region" evidence="1">
    <location>
        <begin position="15"/>
        <end position="42"/>
    </location>
</feature>
<organism evidence="3 4">
    <name type="scientific">Stentor coeruleus</name>
    <dbReference type="NCBI Taxonomy" id="5963"/>
    <lineage>
        <taxon>Eukaryota</taxon>
        <taxon>Sar</taxon>
        <taxon>Alveolata</taxon>
        <taxon>Ciliophora</taxon>
        <taxon>Postciliodesmatophora</taxon>
        <taxon>Heterotrichea</taxon>
        <taxon>Heterotrichida</taxon>
        <taxon>Stentoridae</taxon>
        <taxon>Stentor</taxon>
    </lineage>
</organism>
<name>A0A1R2AUY8_9CILI</name>
<evidence type="ECO:0008006" key="5">
    <source>
        <dbReference type="Google" id="ProtNLM"/>
    </source>
</evidence>
<keyword evidence="1" id="KW-0175">Coiled coil</keyword>
<gene>
    <name evidence="3" type="ORF">SteCoe_34403</name>
</gene>
<evidence type="ECO:0000313" key="3">
    <source>
        <dbReference type="EMBL" id="OMJ68220.1"/>
    </source>
</evidence>
<evidence type="ECO:0000256" key="1">
    <source>
        <dbReference type="SAM" id="Coils"/>
    </source>
</evidence>
<accession>A0A1R2AUY8</accession>
<comment type="caution">
    <text evidence="3">The sequence shown here is derived from an EMBL/GenBank/DDBJ whole genome shotgun (WGS) entry which is preliminary data.</text>
</comment>
<proteinExistence type="predicted"/>
<dbReference type="EMBL" id="MPUH01001365">
    <property type="protein sequence ID" value="OMJ68220.1"/>
    <property type="molecule type" value="Genomic_DNA"/>
</dbReference>
<feature type="region of interest" description="Disordered" evidence="2">
    <location>
        <begin position="118"/>
        <end position="145"/>
    </location>
</feature>
<dbReference type="Proteomes" id="UP000187209">
    <property type="component" value="Unassembled WGS sequence"/>
</dbReference>
<evidence type="ECO:0000313" key="4">
    <source>
        <dbReference type="Proteomes" id="UP000187209"/>
    </source>
</evidence>
<keyword evidence="4" id="KW-1185">Reference proteome</keyword>
<dbReference type="AlphaFoldDB" id="A0A1R2AUY8"/>
<reference evidence="3 4" key="1">
    <citation type="submission" date="2016-11" db="EMBL/GenBank/DDBJ databases">
        <title>The macronuclear genome of Stentor coeruleus: a giant cell with tiny introns.</title>
        <authorList>
            <person name="Slabodnick M."/>
            <person name="Ruby J.G."/>
            <person name="Reiff S.B."/>
            <person name="Swart E.C."/>
            <person name="Gosai S."/>
            <person name="Prabakaran S."/>
            <person name="Witkowska E."/>
            <person name="Larue G.E."/>
            <person name="Fisher S."/>
            <person name="Freeman R.M."/>
            <person name="Gunawardena J."/>
            <person name="Chu W."/>
            <person name="Stover N.A."/>
            <person name="Gregory B.D."/>
            <person name="Nowacki M."/>
            <person name="Derisi J."/>
            <person name="Roy S.W."/>
            <person name="Marshall W.F."/>
            <person name="Sood P."/>
        </authorList>
    </citation>
    <scope>NUCLEOTIDE SEQUENCE [LARGE SCALE GENOMIC DNA]</scope>
    <source>
        <strain evidence="3">WM001</strain>
    </source>
</reference>
<sequence>MQDLFEENKVLKKALILASSSLKEVESKLKKIKEENQELKKSVPQYSHLKLNMPLLLESLSQKLTELRQAAVINKNIKLTLRNEVQELKNNFSLKDADLKLVKKKNQIEKKGSYSQISMNKKSAMPAAPTPKHSRLNKSDNFFFA</sequence>
<evidence type="ECO:0000256" key="2">
    <source>
        <dbReference type="SAM" id="MobiDB-lite"/>
    </source>
</evidence>